<organism evidence="1 2">
    <name type="scientific">Bauhinia variegata</name>
    <name type="common">Purple orchid tree</name>
    <name type="synonym">Phanera variegata</name>
    <dbReference type="NCBI Taxonomy" id="167791"/>
    <lineage>
        <taxon>Eukaryota</taxon>
        <taxon>Viridiplantae</taxon>
        <taxon>Streptophyta</taxon>
        <taxon>Embryophyta</taxon>
        <taxon>Tracheophyta</taxon>
        <taxon>Spermatophyta</taxon>
        <taxon>Magnoliopsida</taxon>
        <taxon>eudicotyledons</taxon>
        <taxon>Gunneridae</taxon>
        <taxon>Pentapetalae</taxon>
        <taxon>rosids</taxon>
        <taxon>fabids</taxon>
        <taxon>Fabales</taxon>
        <taxon>Fabaceae</taxon>
        <taxon>Cercidoideae</taxon>
        <taxon>Cercideae</taxon>
        <taxon>Bauhiniinae</taxon>
        <taxon>Bauhinia</taxon>
    </lineage>
</organism>
<gene>
    <name evidence="1" type="ORF">L6164_024597</name>
</gene>
<reference evidence="1 2" key="1">
    <citation type="journal article" date="2022" name="DNA Res.">
        <title>Chromosomal-level genome assembly of the orchid tree Bauhinia variegata (Leguminosae; Cercidoideae) supports the allotetraploid origin hypothesis of Bauhinia.</title>
        <authorList>
            <person name="Zhong Y."/>
            <person name="Chen Y."/>
            <person name="Zheng D."/>
            <person name="Pang J."/>
            <person name="Liu Y."/>
            <person name="Luo S."/>
            <person name="Meng S."/>
            <person name="Qian L."/>
            <person name="Wei D."/>
            <person name="Dai S."/>
            <person name="Zhou R."/>
        </authorList>
    </citation>
    <scope>NUCLEOTIDE SEQUENCE [LARGE SCALE GENOMIC DNA]</scope>
    <source>
        <strain evidence="1">BV-YZ2020</strain>
    </source>
</reference>
<protein>
    <submittedName>
        <fullName evidence="1">Uncharacterized protein</fullName>
    </submittedName>
</protein>
<evidence type="ECO:0000313" key="1">
    <source>
        <dbReference type="EMBL" id="KAI4316634.1"/>
    </source>
</evidence>
<dbReference type="Proteomes" id="UP000828941">
    <property type="component" value="Chromosome 10"/>
</dbReference>
<evidence type="ECO:0000313" key="2">
    <source>
        <dbReference type="Proteomes" id="UP000828941"/>
    </source>
</evidence>
<name>A0ACB9LXQ6_BAUVA</name>
<accession>A0ACB9LXQ6</accession>
<sequence>MVVAVMVEAVTSSVEVQATALASHKVGCNGGPGPYSTIHHRAGPDYRSTKTRVAVGNKKLDQTMRVWPQVRGAKVSNPVPLVCRANAISLRATPPA</sequence>
<proteinExistence type="predicted"/>
<keyword evidence="2" id="KW-1185">Reference proteome</keyword>
<comment type="caution">
    <text evidence="1">The sequence shown here is derived from an EMBL/GenBank/DDBJ whole genome shotgun (WGS) entry which is preliminary data.</text>
</comment>
<dbReference type="EMBL" id="CM039435">
    <property type="protein sequence ID" value="KAI4316634.1"/>
    <property type="molecule type" value="Genomic_DNA"/>
</dbReference>